<dbReference type="SUPFAM" id="SSF50715">
    <property type="entry name" value="Ribosomal protein L25-like"/>
    <property type="match status" value="1"/>
</dbReference>
<dbReference type="Gene3D" id="2.40.240.10">
    <property type="entry name" value="Ribosomal Protein L25, Chain P"/>
    <property type="match status" value="1"/>
</dbReference>
<feature type="compositionally biased region" description="Acidic residues" evidence="6">
    <location>
        <begin position="186"/>
        <end position="195"/>
    </location>
</feature>
<keyword evidence="2 5" id="KW-0694">RNA-binding</keyword>
<dbReference type="GO" id="GO:0008097">
    <property type="term" value="F:5S rRNA binding"/>
    <property type="evidence" value="ECO:0007669"/>
    <property type="project" value="InterPro"/>
</dbReference>
<dbReference type="GO" id="GO:0022625">
    <property type="term" value="C:cytosolic large ribosomal subunit"/>
    <property type="evidence" value="ECO:0007669"/>
    <property type="project" value="TreeGrafter"/>
</dbReference>
<dbReference type="CDD" id="cd00495">
    <property type="entry name" value="Ribosomal_L25_TL5_CTC"/>
    <property type="match status" value="1"/>
</dbReference>
<dbReference type="InterPro" id="IPR011035">
    <property type="entry name" value="Ribosomal_bL25/Gln-tRNA_synth"/>
</dbReference>
<sequence>MSSIKLTLEKREELGKNQVDKLRQKGSIPGVIYSKGNEAKSVIAIEKELLKVYEQAGTSNIVEATMGSDSQMVLFKDVQKHPYKNQILHFDLYLVDMSQKLRVTIPVVLENRDSIIVQPSNLIQVLDEIEIECFPADLPSEAIFDVEHMQIGDIVTVEDLDVSKNEKIEVLTDLTETVATLQEPREEVEEEEVVEDVSAADIPTVSETESEEE</sequence>
<dbReference type="HAMAP" id="MF_01334">
    <property type="entry name" value="Ribosomal_bL25_CTC"/>
    <property type="match status" value="1"/>
</dbReference>
<dbReference type="InterPro" id="IPR020930">
    <property type="entry name" value="Ribosomal_uL5_bac-type"/>
</dbReference>
<dbReference type="InterPro" id="IPR037121">
    <property type="entry name" value="Ribosomal_bL25_C"/>
</dbReference>
<dbReference type="Pfam" id="PF01386">
    <property type="entry name" value="Ribosomal_L25p"/>
    <property type="match status" value="1"/>
</dbReference>
<dbReference type="InterPro" id="IPR020056">
    <property type="entry name" value="Rbsml_bL25/Gln-tRNA_synth_N"/>
</dbReference>
<dbReference type="OrthoDB" id="9790002at2"/>
<keyword evidence="1 5" id="KW-0699">rRNA-binding</keyword>
<evidence type="ECO:0000256" key="6">
    <source>
        <dbReference type="SAM" id="MobiDB-lite"/>
    </source>
</evidence>
<dbReference type="PANTHER" id="PTHR33284">
    <property type="entry name" value="RIBOSOMAL PROTEIN L25/GLN-TRNA SYNTHETASE, ANTI-CODON-BINDING DOMAIN-CONTAINING PROTEIN"/>
    <property type="match status" value="1"/>
</dbReference>
<gene>
    <name evidence="5" type="primary">rplY</name>
    <name evidence="5" type="synonym">ctc</name>
    <name evidence="9" type="ORF">EF514_07715</name>
</gene>
<proteinExistence type="inferred from homology"/>
<evidence type="ECO:0000256" key="2">
    <source>
        <dbReference type="ARBA" id="ARBA00022884"/>
    </source>
</evidence>
<dbReference type="GO" id="GO:0006412">
    <property type="term" value="P:translation"/>
    <property type="evidence" value="ECO:0007669"/>
    <property type="project" value="UniProtKB-UniRule"/>
</dbReference>
<keyword evidence="3 5" id="KW-0689">Ribosomal protein</keyword>
<keyword evidence="10" id="KW-1185">Reference proteome</keyword>
<dbReference type="RefSeq" id="WP_127724856.1">
    <property type="nucleotide sequence ID" value="NZ_RLIH01000011.1"/>
</dbReference>
<comment type="function">
    <text evidence="5">This is one of the proteins that binds to the 5S RNA in the ribosome where it forms part of the central protuberance.</text>
</comment>
<evidence type="ECO:0000256" key="5">
    <source>
        <dbReference type="HAMAP-Rule" id="MF_01334"/>
    </source>
</evidence>
<dbReference type="InterPro" id="IPR001021">
    <property type="entry name" value="Ribosomal_bL25_long"/>
</dbReference>
<feature type="domain" description="Large ribosomal subunit protein bL25 L25" evidence="7">
    <location>
        <begin position="6"/>
        <end position="92"/>
    </location>
</feature>
<dbReference type="EMBL" id="RLIH01000011">
    <property type="protein sequence ID" value="RVU54324.1"/>
    <property type="molecule type" value="Genomic_DNA"/>
</dbReference>
<dbReference type="Gene3D" id="2.170.120.20">
    <property type="entry name" value="Ribosomal protein L25, beta domain"/>
    <property type="match status" value="1"/>
</dbReference>
<dbReference type="NCBIfam" id="TIGR00731">
    <property type="entry name" value="bL25_bact_ctc"/>
    <property type="match status" value="1"/>
</dbReference>
<evidence type="ECO:0000259" key="8">
    <source>
        <dbReference type="Pfam" id="PF14693"/>
    </source>
</evidence>
<comment type="subunit">
    <text evidence="5">Part of the 50S ribosomal subunit; part of the 5S rRNA/L5/L18/L25 subcomplex. Contacts the 5S rRNA. Binds to the 5S rRNA independently of L5 and L18.</text>
</comment>
<evidence type="ECO:0000313" key="10">
    <source>
        <dbReference type="Proteomes" id="UP000288812"/>
    </source>
</evidence>
<dbReference type="InterPro" id="IPR029751">
    <property type="entry name" value="Ribosomal_L25_dom"/>
</dbReference>
<dbReference type="GO" id="GO:0003735">
    <property type="term" value="F:structural constituent of ribosome"/>
    <property type="evidence" value="ECO:0007669"/>
    <property type="project" value="InterPro"/>
</dbReference>
<organism evidence="9 10">
    <name type="scientific">Anaerosphaera multitolerans</name>
    <dbReference type="NCBI Taxonomy" id="2487351"/>
    <lineage>
        <taxon>Bacteria</taxon>
        <taxon>Bacillati</taxon>
        <taxon>Bacillota</taxon>
        <taxon>Tissierellia</taxon>
        <taxon>Tissierellales</taxon>
        <taxon>Peptoniphilaceae</taxon>
        <taxon>Anaerosphaera</taxon>
    </lineage>
</organism>
<feature type="region of interest" description="Disordered" evidence="6">
    <location>
        <begin position="181"/>
        <end position="213"/>
    </location>
</feature>
<keyword evidence="4 5" id="KW-0687">Ribonucleoprotein</keyword>
<comment type="similarity">
    <text evidence="5">Belongs to the bacterial ribosomal protein bL25 family. CTC subfamily.</text>
</comment>
<dbReference type="AlphaFoldDB" id="A0A437S5Q3"/>
<evidence type="ECO:0000313" key="9">
    <source>
        <dbReference type="EMBL" id="RVU54324.1"/>
    </source>
</evidence>
<protein>
    <recommendedName>
        <fullName evidence="5">Large ribosomal subunit protein bL25</fullName>
    </recommendedName>
    <alternativeName>
        <fullName evidence="5">General stress protein CTC</fullName>
    </alternativeName>
</protein>
<dbReference type="InterPro" id="IPR020057">
    <property type="entry name" value="Ribosomal_bL25_b-dom"/>
</dbReference>
<dbReference type="Pfam" id="PF14693">
    <property type="entry name" value="Ribosomal_TL5_C"/>
    <property type="match status" value="1"/>
</dbReference>
<evidence type="ECO:0000259" key="7">
    <source>
        <dbReference type="Pfam" id="PF01386"/>
    </source>
</evidence>
<dbReference type="Proteomes" id="UP000288812">
    <property type="component" value="Unassembled WGS sequence"/>
</dbReference>
<feature type="domain" description="Large ribosomal subunit protein bL25 beta" evidence="8">
    <location>
        <begin position="100"/>
        <end position="185"/>
    </location>
</feature>
<comment type="caution">
    <text evidence="9">The sequence shown here is derived from an EMBL/GenBank/DDBJ whole genome shotgun (WGS) entry which is preliminary data.</text>
</comment>
<reference evidence="9 10" key="1">
    <citation type="submission" date="2018-11" db="EMBL/GenBank/DDBJ databases">
        <title>Genome sequencing and assembly of Anaerosphaera sp. nov., GS7-6-2.</title>
        <authorList>
            <person name="Rettenmaier R."/>
            <person name="Liebl W."/>
            <person name="Zverlov V."/>
        </authorList>
    </citation>
    <scope>NUCLEOTIDE SEQUENCE [LARGE SCALE GENOMIC DNA]</scope>
    <source>
        <strain evidence="9 10">GS7-6-2</strain>
    </source>
</reference>
<dbReference type="PANTHER" id="PTHR33284:SF1">
    <property type="entry name" value="RIBOSOMAL PROTEIN L25_GLN-TRNA SYNTHETASE, ANTI-CODON-BINDING DOMAIN-CONTAINING PROTEIN"/>
    <property type="match status" value="1"/>
</dbReference>
<evidence type="ECO:0000256" key="1">
    <source>
        <dbReference type="ARBA" id="ARBA00022730"/>
    </source>
</evidence>
<accession>A0A437S5Q3</accession>
<evidence type="ECO:0000256" key="4">
    <source>
        <dbReference type="ARBA" id="ARBA00023274"/>
    </source>
</evidence>
<name>A0A437S5Q3_9FIRM</name>
<evidence type="ECO:0000256" key="3">
    <source>
        <dbReference type="ARBA" id="ARBA00022980"/>
    </source>
</evidence>